<dbReference type="InterPro" id="IPR001478">
    <property type="entry name" value="PDZ"/>
</dbReference>
<dbReference type="PROSITE" id="PS50106">
    <property type="entry name" value="PDZ"/>
    <property type="match status" value="1"/>
</dbReference>
<dbReference type="InterPro" id="IPR029045">
    <property type="entry name" value="ClpP/crotonase-like_dom_sf"/>
</dbReference>
<proteinExistence type="predicted"/>
<feature type="chain" id="PRO_5015002920" evidence="1">
    <location>
        <begin position="31"/>
        <end position="555"/>
    </location>
</feature>
<dbReference type="Pfam" id="PF17820">
    <property type="entry name" value="PDZ_6"/>
    <property type="match status" value="1"/>
</dbReference>
<dbReference type="Proteomes" id="UP000235916">
    <property type="component" value="Unassembled WGS sequence"/>
</dbReference>
<dbReference type="Pfam" id="PF18294">
    <property type="entry name" value="Pept_S41_N"/>
    <property type="match status" value="1"/>
</dbReference>
<dbReference type="InterPro" id="IPR041613">
    <property type="entry name" value="Pept_S41_N"/>
</dbReference>
<dbReference type="PANTHER" id="PTHR32060">
    <property type="entry name" value="TAIL-SPECIFIC PROTEASE"/>
    <property type="match status" value="1"/>
</dbReference>
<dbReference type="PANTHER" id="PTHR32060:SF30">
    <property type="entry name" value="CARBOXY-TERMINAL PROCESSING PROTEASE CTPA"/>
    <property type="match status" value="1"/>
</dbReference>
<dbReference type="SMART" id="SM00228">
    <property type="entry name" value="PDZ"/>
    <property type="match status" value="1"/>
</dbReference>
<dbReference type="AlphaFoldDB" id="A0A2N8L0S8"/>
<dbReference type="GO" id="GO:0008236">
    <property type="term" value="F:serine-type peptidase activity"/>
    <property type="evidence" value="ECO:0007669"/>
    <property type="project" value="InterPro"/>
</dbReference>
<dbReference type="GO" id="GO:0006508">
    <property type="term" value="P:proteolysis"/>
    <property type="evidence" value="ECO:0007669"/>
    <property type="project" value="InterPro"/>
</dbReference>
<dbReference type="Gene3D" id="3.30.750.170">
    <property type="match status" value="1"/>
</dbReference>
<keyword evidence="1" id="KW-0732">Signal</keyword>
<evidence type="ECO:0000259" key="2">
    <source>
        <dbReference type="PROSITE" id="PS50106"/>
    </source>
</evidence>
<protein>
    <submittedName>
        <fullName evidence="3">Peptidase S41</fullName>
    </submittedName>
</protein>
<dbReference type="Pfam" id="PF03572">
    <property type="entry name" value="Peptidase_S41"/>
    <property type="match status" value="1"/>
</dbReference>
<evidence type="ECO:0000313" key="4">
    <source>
        <dbReference type="Proteomes" id="UP000235916"/>
    </source>
</evidence>
<dbReference type="EMBL" id="POSP01000003">
    <property type="protein sequence ID" value="PND39303.1"/>
    <property type="molecule type" value="Genomic_DNA"/>
</dbReference>
<dbReference type="InterPro" id="IPR005151">
    <property type="entry name" value="Tail-specific_protease"/>
</dbReference>
<accession>A0A2N8L0S8</accession>
<dbReference type="InterPro" id="IPR036034">
    <property type="entry name" value="PDZ_sf"/>
</dbReference>
<sequence>MTTAQAGAVARPLWATRPMAALILSSLSLALTACGGGGGRPGTSVFGDAAYANNNGNNNAGGGAVSPAPSQPDTEVLAASATLAQRCAPDNPLAEAGKKNGSLSLEKQWIRSYVDEAYLWREQVPRVNAALFTGPTVEQALDNYFNALLTPERTASGALRDRFSFTFPSAEWQALAQGGVEQGYGLEWSQASKTPPRGLRIAYVEPGGPAAKAGLQRGDRLVMVDGVNADAVDQGGIDVLNAALYPSASGRGHSFLFSRAGGMEVSAYLSSAAVAKQPVLLRQVLTAADGRRVGHLVFNDHIAPAEAQLIEAVREFQQQGIADLMLDLRYNGGGYLYIASELAYMIAGPQRSQDKVFEQLRYNSRRSADNQSTSARTPFFTESCLYDGKACTLEQPLPTLNLARVYVLTQAGTCSASESIINGLRGIGVEVIQIGGRSCGKPYGFTAKDNCGMSYFPIEFVGNNAAGFGDYADGFEPGGSGAAGLPGCRVADDLSRPLGDSREAMLAAALAHRIDGRCPPETASTSKPLAAPGDAGLAWTLKRSPLRENRFLGGR</sequence>
<dbReference type="RefSeq" id="WP_102769221.1">
    <property type="nucleotide sequence ID" value="NZ_POSP01000003.1"/>
</dbReference>
<feature type="domain" description="PDZ" evidence="2">
    <location>
        <begin position="169"/>
        <end position="232"/>
    </location>
</feature>
<reference evidence="3 4" key="1">
    <citation type="submission" date="2018-01" db="EMBL/GenBank/DDBJ databases">
        <title>Draft genome sequence of Paucibacter aquatile CR182 isolated from freshwater of the Nakdong River.</title>
        <authorList>
            <person name="Choi A."/>
            <person name="Chung E.J."/>
        </authorList>
    </citation>
    <scope>NUCLEOTIDE SEQUENCE [LARGE SCALE GENOMIC DNA]</scope>
    <source>
        <strain evidence="3 4">CR182</strain>
    </source>
</reference>
<dbReference type="GO" id="GO:0004175">
    <property type="term" value="F:endopeptidase activity"/>
    <property type="evidence" value="ECO:0007669"/>
    <property type="project" value="TreeGrafter"/>
</dbReference>
<dbReference type="OrthoDB" id="7168509at2"/>
<dbReference type="CDD" id="cd07561">
    <property type="entry name" value="Peptidase_S41_CPP_like"/>
    <property type="match status" value="1"/>
</dbReference>
<dbReference type="SUPFAM" id="SSF52096">
    <property type="entry name" value="ClpP/crotonase"/>
    <property type="match status" value="1"/>
</dbReference>
<dbReference type="GO" id="GO:0030288">
    <property type="term" value="C:outer membrane-bounded periplasmic space"/>
    <property type="evidence" value="ECO:0007669"/>
    <property type="project" value="TreeGrafter"/>
</dbReference>
<dbReference type="GO" id="GO:0007165">
    <property type="term" value="P:signal transduction"/>
    <property type="evidence" value="ECO:0007669"/>
    <property type="project" value="TreeGrafter"/>
</dbReference>
<gene>
    <name evidence="3" type="ORF">C1O66_18405</name>
</gene>
<evidence type="ECO:0000313" key="3">
    <source>
        <dbReference type="EMBL" id="PND39303.1"/>
    </source>
</evidence>
<comment type="caution">
    <text evidence="3">The sequence shown here is derived from an EMBL/GenBank/DDBJ whole genome shotgun (WGS) entry which is preliminary data.</text>
</comment>
<evidence type="ECO:0000256" key="1">
    <source>
        <dbReference type="SAM" id="SignalP"/>
    </source>
</evidence>
<dbReference type="SUPFAM" id="SSF50156">
    <property type="entry name" value="PDZ domain-like"/>
    <property type="match status" value="1"/>
</dbReference>
<organism evidence="3 4">
    <name type="scientific">Kinneretia aquatilis</name>
    <dbReference type="NCBI Taxonomy" id="2070761"/>
    <lineage>
        <taxon>Bacteria</taxon>
        <taxon>Pseudomonadati</taxon>
        <taxon>Pseudomonadota</taxon>
        <taxon>Betaproteobacteria</taxon>
        <taxon>Burkholderiales</taxon>
        <taxon>Sphaerotilaceae</taxon>
        <taxon>Roseateles</taxon>
    </lineage>
</organism>
<keyword evidence="4" id="KW-1185">Reference proteome</keyword>
<feature type="signal peptide" evidence="1">
    <location>
        <begin position="1"/>
        <end position="30"/>
    </location>
</feature>
<name>A0A2N8L0S8_9BURK</name>
<dbReference type="Gene3D" id="2.30.42.10">
    <property type="match status" value="1"/>
</dbReference>
<dbReference type="InterPro" id="IPR041489">
    <property type="entry name" value="PDZ_6"/>
</dbReference>
<dbReference type="Gene3D" id="3.90.226.10">
    <property type="entry name" value="2-enoyl-CoA Hydratase, Chain A, domain 1"/>
    <property type="match status" value="1"/>
</dbReference>